<feature type="compositionally biased region" description="Gly residues" evidence="1">
    <location>
        <begin position="40"/>
        <end position="55"/>
    </location>
</feature>
<feature type="signal peptide" evidence="2">
    <location>
        <begin position="1"/>
        <end position="21"/>
    </location>
</feature>
<sequence>MASRICLNILMLFFLLSLSFDNPLARLSVQSAGDNINTTGYGGGGGGDHGSGSGYGSAPREDTDVCPHTNSLCQMGQ</sequence>
<keyword evidence="2" id="KW-0732">Signal</keyword>
<dbReference type="Proteomes" id="UP000036987">
    <property type="component" value="Unassembled WGS sequence"/>
</dbReference>
<protein>
    <recommendedName>
        <fullName evidence="5">Glycine-rich protein</fullName>
    </recommendedName>
</protein>
<proteinExistence type="predicted"/>
<comment type="caution">
    <text evidence="3">The sequence shown here is derived from an EMBL/GenBank/DDBJ whole genome shotgun (WGS) entry which is preliminary data.</text>
</comment>
<name>A0A0K9NJ57_ZOSMR</name>
<dbReference type="EMBL" id="LFYR01002138">
    <property type="protein sequence ID" value="KMZ56806.1"/>
    <property type="molecule type" value="Genomic_DNA"/>
</dbReference>
<accession>A0A0K9NJ57</accession>
<evidence type="ECO:0000256" key="2">
    <source>
        <dbReference type="SAM" id="SignalP"/>
    </source>
</evidence>
<evidence type="ECO:0008006" key="5">
    <source>
        <dbReference type="Google" id="ProtNLM"/>
    </source>
</evidence>
<evidence type="ECO:0000256" key="1">
    <source>
        <dbReference type="SAM" id="MobiDB-lite"/>
    </source>
</evidence>
<dbReference type="AlphaFoldDB" id="A0A0K9NJ57"/>
<reference evidence="4" key="1">
    <citation type="journal article" date="2016" name="Nature">
        <title>The genome of the seagrass Zostera marina reveals angiosperm adaptation to the sea.</title>
        <authorList>
            <person name="Olsen J.L."/>
            <person name="Rouze P."/>
            <person name="Verhelst B."/>
            <person name="Lin Y.-C."/>
            <person name="Bayer T."/>
            <person name="Collen J."/>
            <person name="Dattolo E."/>
            <person name="De Paoli E."/>
            <person name="Dittami S."/>
            <person name="Maumus F."/>
            <person name="Michel G."/>
            <person name="Kersting A."/>
            <person name="Lauritano C."/>
            <person name="Lohaus R."/>
            <person name="Toepel M."/>
            <person name="Tonon T."/>
            <person name="Vanneste K."/>
            <person name="Amirebrahimi M."/>
            <person name="Brakel J."/>
            <person name="Bostroem C."/>
            <person name="Chovatia M."/>
            <person name="Grimwood J."/>
            <person name="Jenkins J.W."/>
            <person name="Jueterbock A."/>
            <person name="Mraz A."/>
            <person name="Stam W.T."/>
            <person name="Tice H."/>
            <person name="Bornberg-Bauer E."/>
            <person name="Green P.J."/>
            <person name="Pearson G.A."/>
            <person name="Procaccini G."/>
            <person name="Duarte C.M."/>
            <person name="Schmutz J."/>
            <person name="Reusch T.B.H."/>
            <person name="Van de Peer Y."/>
        </authorList>
    </citation>
    <scope>NUCLEOTIDE SEQUENCE [LARGE SCALE GENOMIC DNA]</scope>
    <source>
        <strain evidence="4">cv. Finnish</strain>
    </source>
</reference>
<feature type="compositionally biased region" description="Polar residues" evidence="1">
    <location>
        <begin position="68"/>
        <end position="77"/>
    </location>
</feature>
<keyword evidence="4" id="KW-1185">Reference proteome</keyword>
<evidence type="ECO:0000313" key="3">
    <source>
        <dbReference type="EMBL" id="KMZ56806.1"/>
    </source>
</evidence>
<gene>
    <name evidence="3" type="ORF">ZOSMA_91G00720</name>
</gene>
<feature type="chain" id="PRO_5005526869" description="Glycine-rich protein" evidence="2">
    <location>
        <begin position="22"/>
        <end position="77"/>
    </location>
</feature>
<feature type="region of interest" description="Disordered" evidence="1">
    <location>
        <begin position="38"/>
        <end position="77"/>
    </location>
</feature>
<evidence type="ECO:0000313" key="4">
    <source>
        <dbReference type="Proteomes" id="UP000036987"/>
    </source>
</evidence>
<organism evidence="3 4">
    <name type="scientific">Zostera marina</name>
    <name type="common">Eelgrass</name>
    <dbReference type="NCBI Taxonomy" id="29655"/>
    <lineage>
        <taxon>Eukaryota</taxon>
        <taxon>Viridiplantae</taxon>
        <taxon>Streptophyta</taxon>
        <taxon>Embryophyta</taxon>
        <taxon>Tracheophyta</taxon>
        <taxon>Spermatophyta</taxon>
        <taxon>Magnoliopsida</taxon>
        <taxon>Liliopsida</taxon>
        <taxon>Zosteraceae</taxon>
        <taxon>Zostera</taxon>
    </lineage>
</organism>